<evidence type="ECO:0000256" key="1">
    <source>
        <dbReference type="ARBA" id="ARBA00006700"/>
    </source>
</evidence>
<dbReference type="InterPro" id="IPR012677">
    <property type="entry name" value="Nucleotide-bd_a/b_plait_sf"/>
</dbReference>
<dbReference type="InterPro" id="IPR013025">
    <property type="entry name" value="Ribosomal_uL23-like"/>
</dbReference>
<comment type="similarity">
    <text evidence="1 4">Belongs to the universal ribosomal protein uL23 family.</text>
</comment>
<dbReference type="EMBL" id="PFCN01000030">
    <property type="protein sequence ID" value="PIR70244.1"/>
    <property type="molecule type" value="Genomic_DNA"/>
</dbReference>
<comment type="subunit">
    <text evidence="4">Part of the 50S ribosomal subunit. Contacts protein L29, and trigger factor when it is bound to the ribosome.</text>
</comment>
<comment type="function">
    <text evidence="4">One of the early assembly proteins it binds 23S rRNA. One of the proteins that surrounds the polypeptide exit tunnel on the outside of the ribosome. Forms the main docking site for trigger factor binding to the ribosome.</text>
</comment>
<dbReference type="Gene3D" id="3.30.70.330">
    <property type="match status" value="1"/>
</dbReference>
<dbReference type="InterPro" id="IPR012678">
    <property type="entry name" value="Ribosomal_uL23/eL15/eS24_sf"/>
</dbReference>
<evidence type="ECO:0000313" key="6">
    <source>
        <dbReference type="Proteomes" id="UP000229383"/>
    </source>
</evidence>
<dbReference type="GO" id="GO:0019843">
    <property type="term" value="F:rRNA binding"/>
    <property type="evidence" value="ECO:0007669"/>
    <property type="project" value="UniProtKB-UniRule"/>
</dbReference>
<proteinExistence type="inferred from homology"/>
<dbReference type="AlphaFoldDB" id="A0A2H0TGZ0"/>
<name>A0A2H0TGZ0_9BACT</name>
<dbReference type="SUPFAM" id="SSF54189">
    <property type="entry name" value="Ribosomal proteins S24e, L23 and L15e"/>
    <property type="match status" value="1"/>
</dbReference>
<evidence type="ECO:0000256" key="4">
    <source>
        <dbReference type="HAMAP-Rule" id="MF_01369"/>
    </source>
</evidence>
<organism evidence="5 6">
    <name type="scientific">Candidatus Niyogibacteria bacterium CG10_big_fil_rev_8_21_14_0_10_42_19</name>
    <dbReference type="NCBI Taxonomy" id="1974725"/>
    <lineage>
        <taxon>Bacteria</taxon>
        <taxon>Candidatus Niyogiibacteriota</taxon>
    </lineage>
</organism>
<evidence type="ECO:0000256" key="2">
    <source>
        <dbReference type="ARBA" id="ARBA00022980"/>
    </source>
</evidence>
<keyword evidence="3 4" id="KW-0687">Ribonucleoprotein</keyword>
<accession>A0A2H0TGZ0</accession>
<keyword evidence="2 4" id="KW-0689">Ribosomal protein</keyword>
<dbReference type="HAMAP" id="MF_01369_B">
    <property type="entry name" value="Ribosomal_uL23_B"/>
    <property type="match status" value="1"/>
</dbReference>
<dbReference type="Proteomes" id="UP000229383">
    <property type="component" value="Unassembled WGS sequence"/>
</dbReference>
<dbReference type="Pfam" id="PF00276">
    <property type="entry name" value="Ribosomal_L23"/>
    <property type="match status" value="1"/>
</dbReference>
<keyword evidence="4" id="KW-0699">rRNA-binding</keyword>
<dbReference type="NCBIfam" id="NF004363">
    <property type="entry name" value="PRK05738.2-4"/>
    <property type="match status" value="1"/>
</dbReference>
<reference evidence="6" key="1">
    <citation type="submission" date="2017-09" db="EMBL/GenBank/DDBJ databases">
        <title>Depth-based differentiation of microbial function through sediment-hosted aquifers and enrichment of novel symbionts in the deep terrestrial subsurface.</title>
        <authorList>
            <person name="Probst A.J."/>
            <person name="Ladd B."/>
            <person name="Jarett J.K."/>
            <person name="Geller-Mcgrath D.E."/>
            <person name="Sieber C.M.K."/>
            <person name="Emerson J.B."/>
            <person name="Anantharaman K."/>
            <person name="Thomas B.C."/>
            <person name="Malmstrom R."/>
            <person name="Stieglmeier M."/>
            <person name="Klingl A."/>
            <person name="Woyke T."/>
            <person name="Ryan C.M."/>
            <person name="Banfield J.F."/>
        </authorList>
    </citation>
    <scope>NUCLEOTIDE SEQUENCE [LARGE SCALE GENOMIC DNA]</scope>
</reference>
<dbReference type="GO" id="GO:0006412">
    <property type="term" value="P:translation"/>
    <property type="evidence" value="ECO:0007669"/>
    <property type="project" value="UniProtKB-UniRule"/>
</dbReference>
<protein>
    <recommendedName>
        <fullName evidence="4">Large ribosomal subunit protein uL23</fullName>
    </recommendedName>
</protein>
<dbReference type="GO" id="GO:0005840">
    <property type="term" value="C:ribosome"/>
    <property type="evidence" value="ECO:0007669"/>
    <property type="project" value="UniProtKB-KW"/>
</dbReference>
<dbReference type="GO" id="GO:0003735">
    <property type="term" value="F:structural constituent of ribosome"/>
    <property type="evidence" value="ECO:0007669"/>
    <property type="project" value="InterPro"/>
</dbReference>
<gene>
    <name evidence="4" type="primary">rplW</name>
    <name evidence="5" type="ORF">COU46_02425</name>
</gene>
<keyword evidence="4" id="KW-0694">RNA-binding</keyword>
<comment type="caution">
    <text evidence="5">The sequence shown here is derived from an EMBL/GenBank/DDBJ whole genome shotgun (WGS) entry which is preliminary data.</text>
</comment>
<evidence type="ECO:0000256" key="3">
    <source>
        <dbReference type="ARBA" id="ARBA00023274"/>
    </source>
</evidence>
<sequence length="143" mass="16265">MALLNILDKFKKKDKSADRYKRKEKTVKEEAILGEEEKAEVKKEGIFKIKESAFASKILISPIVTEKSAHLTESSKYVFKVKPTSTKPEIKRAVEEVYGVKVRQVNVIKKPAKKRIFRGRIGRKPGYSKAVVSLAEGNKIEFI</sequence>
<evidence type="ECO:0000313" key="5">
    <source>
        <dbReference type="EMBL" id="PIR70244.1"/>
    </source>
</evidence>
<dbReference type="GO" id="GO:1990904">
    <property type="term" value="C:ribonucleoprotein complex"/>
    <property type="evidence" value="ECO:0007669"/>
    <property type="project" value="UniProtKB-KW"/>
</dbReference>